<organism evidence="1 2">
    <name type="scientific">Entomophthora muscae</name>
    <dbReference type="NCBI Taxonomy" id="34485"/>
    <lineage>
        <taxon>Eukaryota</taxon>
        <taxon>Fungi</taxon>
        <taxon>Fungi incertae sedis</taxon>
        <taxon>Zoopagomycota</taxon>
        <taxon>Entomophthoromycotina</taxon>
        <taxon>Entomophthoromycetes</taxon>
        <taxon>Entomophthorales</taxon>
        <taxon>Entomophthoraceae</taxon>
        <taxon>Entomophthora</taxon>
    </lineage>
</organism>
<name>A0ACC2ULT0_9FUNG</name>
<reference evidence="1" key="1">
    <citation type="submission" date="2022-04" db="EMBL/GenBank/DDBJ databases">
        <title>Genome of the entomopathogenic fungus Entomophthora muscae.</title>
        <authorList>
            <person name="Elya C."/>
            <person name="Lovett B.R."/>
            <person name="Lee E."/>
            <person name="Macias A.M."/>
            <person name="Hajek A.E."/>
            <person name="De Bivort B.L."/>
            <person name="Kasson M.T."/>
            <person name="De Fine Licht H.H."/>
            <person name="Stajich J.E."/>
        </authorList>
    </citation>
    <scope>NUCLEOTIDE SEQUENCE</scope>
    <source>
        <strain evidence="1">Berkeley</strain>
    </source>
</reference>
<accession>A0ACC2ULT0</accession>
<keyword evidence="2" id="KW-1185">Reference proteome</keyword>
<sequence>MATVSSDTFLRDYFGAASVLNQVSAVSAGLILVILGVLAIHDAKMVNRISLRLTAGIALVDLMNHLNNVLHRTLGEGDLCVISGFWRVFGRQLYCFLNVSIALNLQLILLGGHRPKPSWEKYYWIFSLGIPLVMNLPPLALGMFGFNGERCYVRHVGHHRVLLTINISLIILFTLVYCTFISVLVMLRLRAKLAIVRNLSPNQDMDQHIQRQVEKSLKRLIFRISLYPFTCVISLFIYFVSTVWNVFFEENSTLMTVSMFSLSKPSQFQPNHQLSLVSLI</sequence>
<comment type="caution">
    <text evidence="1">The sequence shown here is derived from an EMBL/GenBank/DDBJ whole genome shotgun (WGS) entry which is preliminary data.</text>
</comment>
<gene>
    <name evidence="1" type="ORF">DSO57_1032079</name>
</gene>
<dbReference type="Proteomes" id="UP001165960">
    <property type="component" value="Unassembled WGS sequence"/>
</dbReference>
<evidence type="ECO:0000313" key="1">
    <source>
        <dbReference type="EMBL" id="KAJ9087556.1"/>
    </source>
</evidence>
<proteinExistence type="predicted"/>
<dbReference type="EMBL" id="QTSX02000237">
    <property type="protein sequence ID" value="KAJ9087556.1"/>
    <property type="molecule type" value="Genomic_DNA"/>
</dbReference>
<protein>
    <submittedName>
        <fullName evidence="1">Uncharacterized protein</fullName>
    </submittedName>
</protein>
<evidence type="ECO:0000313" key="2">
    <source>
        <dbReference type="Proteomes" id="UP001165960"/>
    </source>
</evidence>